<protein>
    <submittedName>
        <fullName evidence="1">Uncharacterized protein</fullName>
    </submittedName>
</protein>
<evidence type="ECO:0000313" key="1">
    <source>
        <dbReference type="EMBL" id="KAJ9055011.1"/>
    </source>
</evidence>
<sequence>MPPRTFANPPDAKKDQATLDREEKVSLCSPGPCICIMDFEPAQLNAYTQILGREVQGCHSHCRQVAACNVQANACKDPTIGEVL</sequence>
<dbReference type="EMBL" id="QTSX02006416">
    <property type="protein sequence ID" value="KAJ9055011.1"/>
    <property type="molecule type" value="Genomic_DNA"/>
</dbReference>
<evidence type="ECO:0000313" key="2">
    <source>
        <dbReference type="Proteomes" id="UP001165960"/>
    </source>
</evidence>
<gene>
    <name evidence="1" type="ORF">DSO57_1008617</name>
</gene>
<organism evidence="1 2">
    <name type="scientific">Entomophthora muscae</name>
    <dbReference type="NCBI Taxonomy" id="34485"/>
    <lineage>
        <taxon>Eukaryota</taxon>
        <taxon>Fungi</taxon>
        <taxon>Fungi incertae sedis</taxon>
        <taxon>Zoopagomycota</taxon>
        <taxon>Entomophthoromycotina</taxon>
        <taxon>Entomophthoromycetes</taxon>
        <taxon>Entomophthorales</taxon>
        <taxon>Entomophthoraceae</taxon>
        <taxon>Entomophthora</taxon>
    </lineage>
</organism>
<name>A0ACC2RYB7_9FUNG</name>
<proteinExistence type="predicted"/>
<reference evidence="1" key="1">
    <citation type="submission" date="2022-04" db="EMBL/GenBank/DDBJ databases">
        <title>Genome of the entomopathogenic fungus Entomophthora muscae.</title>
        <authorList>
            <person name="Elya C."/>
            <person name="Lovett B.R."/>
            <person name="Lee E."/>
            <person name="Macias A.M."/>
            <person name="Hajek A.E."/>
            <person name="De Bivort B.L."/>
            <person name="Kasson M.T."/>
            <person name="De Fine Licht H.H."/>
            <person name="Stajich J.E."/>
        </authorList>
    </citation>
    <scope>NUCLEOTIDE SEQUENCE</scope>
    <source>
        <strain evidence="1">Berkeley</strain>
    </source>
</reference>
<keyword evidence="2" id="KW-1185">Reference proteome</keyword>
<dbReference type="Proteomes" id="UP001165960">
    <property type="component" value="Unassembled WGS sequence"/>
</dbReference>
<accession>A0ACC2RYB7</accession>
<comment type="caution">
    <text evidence="1">The sequence shown here is derived from an EMBL/GenBank/DDBJ whole genome shotgun (WGS) entry which is preliminary data.</text>
</comment>